<evidence type="ECO:0000256" key="1">
    <source>
        <dbReference type="SAM" id="SignalP"/>
    </source>
</evidence>
<reference evidence="2 3" key="1">
    <citation type="submission" date="2019-03" db="EMBL/GenBank/DDBJ databases">
        <title>Single cell metagenomics reveals metabolic interactions within the superorganism composed of flagellate Streblomastix strix and complex community of Bacteroidetes bacteria on its surface.</title>
        <authorList>
            <person name="Treitli S.C."/>
            <person name="Kolisko M."/>
            <person name="Husnik F."/>
            <person name="Keeling P."/>
            <person name="Hampl V."/>
        </authorList>
    </citation>
    <scope>NUCLEOTIDE SEQUENCE [LARGE SCALE GENOMIC DNA]</scope>
    <source>
        <strain evidence="2">ST1C</strain>
    </source>
</reference>
<comment type="caution">
    <text evidence="2">The sequence shown here is derived from an EMBL/GenBank/DDBJ whole genome shotgun (WGS) entry which is preliminary data.</text>
</comment>
<evidence type="ECO:0000313" key="2">
    <source>
        <dbReference type="EMBL" id="KAA6377487.1"/>
    </source>
</evidence>
<organism evidence="2 3">
    <name type="scientific">Streblomastix strix</name>
    <dbReference type="NCBI Taxonomy" id="222440"/>
    <lineage>
        <taxon>Eukaryota</taxon>
        <taxon>Metamonada</taxon>
        <taxon>Preaxostyla</taxon>
        <taxon>Oxymonadida</taxon>
        <taxon>Streblomastigidae</taxon>
        <taxon>Streblomastix</taxon>
    </lineage>
</organism>
<gene>
    <name evidence="2" type="ORF">EZS28_026986</name>
</gene>
<name>A0A5J4V4G0_9EUKA</name>
<feature type="chain" id="PRO_5023817438" description="EGF-like domain-containing protein" evidence="1">
    <location>
        <begin position="16"/>
        <end position="362"/>
    </location>
</feature>
<keyword evidence="1" id="KW-0732">Signal</keyword>
<proteinExistence type="predicted"/>
<dbReference type="EMBL" id="SNRW01009779">
    <property type="protein sequence ID" value="KAA6377487.1"/>
    <property type="molecule type" value="Genomic_DNA"/>
</dbReference>
<evidence type="ECO:0000313" key="3">
    <source>
        <dbReference type="Proteomes" id="UP000324800"/>
    </source>
</evidence>
<feature type="signal peptide" evidence="1">
    <location>
        <begin position="1"/>
        <end position="15"/>
    </location>
</feature>
<evidence type="ECO:0008006" key="4">
    <source>
        <dbReference type="Google" id="ProtNLM"/>
    </source>
</evidence>
<protein>
    <recommendedName>
        <fullName evidence="4">EGF-like domain-containing protein</fullName>
    </recommendedName>
</protein>
<accession>A0A5J4V4G0</accession>
<dbReference type="Proteomes" id="UP000324800">
    <property type="component" value="Unassembled WGS sequence"/>
</dbReference>
<dbReference type="OrthoDB" id="283575at2759"/>
<dbReference type="AlphaFoldDB" id="A0A5J4V4G0"/>
<sequence>MILLLSSQFFFDASATITELKDQTFTSHLNDITVSGESNEYIITNCSFTGINYEGKNGSTFKAKVYYDGKLSIEDSQFTKCKTNLQRSSGIFASVTGMNRRQSMNKLKQFGDYGSFSLNQGIKTCTGGSSEEPTPKGCICQLSQSEQECACQENDQRQSCICLPIGDLRTHCIGHTIPSCDQATSNQLIDLSTDICECYSVGDPRDQCSSKTCDDPTGDMSNIPISLCPCNNYDDPRRGITCPVINECSNDSVSPKCLCISEHQSHGCICTQSIHPQQCICDNSSESLFPSNICSSTKTCSGSSGDDELITQGQCTCGFGHHPLGCLCKDSEDIDCFCNLEFSPTGCTCPSNSEFICTSIEH</sequence>